<reference evidence="2 3" key="1">
    <citation type="submission" date="2016-10" db="EMBL/GenBank/DDBJ databases">
        <authorList>
            <person name="Varghese N."/>
            <person name="Submissions S."/>
        </authorList>
    </citation>
    <scope>NUCLEOTIDE SEQUENCE [LARGE SCALE GENOMIC DNA]</scope>
    <source>
        <strain evidence="2 3">DSM 17997</strain>
    </source>
</reference>
<evidence type="ECO:0000313" key="3">
    <source>
        <dbReference type="Proteomes" id="UP000199663"/>
    </source>
</evidence>
<feature type="transmembrane region" description="Helical" evidence="1">
    <location>
        <begin position="69"/>
        <end position="87"/>
    </location>
</feature>
<keyword evidence="3" id="KW-1185">Reference proteome</keyword>
<protein>
    <recommendedName>
        <fullName evidence="4">Anti-sigma factor</fullName>
    </recommendedName>
</protein>
<dbReference type="Proteomes" id="UP000199663">
    <property type="component" value="Unassembled WGS sequence"/>
</dbReference>
<name>A0A1H3KI98_9BACT</name>
<evidence type="ECO:0008006" key="4">
    <source>
        <dbReference type="Google" id="ProtNLM"/>
    </source>
</evidence>
<accession>A0A1H3KI98</accession>
<organism evidence="2 3">
    <name type="scientific">Rhodonellum ikkaensis</name>
    <dbReference type="NCBI Taxonomy" id="336829"/>
    <lineage>
        <taxon>Bacteria</taxon>
        <taxon>Pseudomonadati</taxon>
        <taxon>Bacteroidota</taxon>
        <taxon>Cytophagia</taxon>
        <taxon>Cytophagales</taxon>
        <taxon>Cytophagaceae</taxon>
        <taxon>Rhodonellum</taxon>
    </lineage>
</organism>
<dbReference type="EMBL" id="FNQC01000001">
    <property type="protein sequence ID" value="SDY51338.1"/>
    <property type="molecule type" value="Genomic_DNA"/>
</dbReference>
<evidence type="ECO:0000313" key="2">
    <source>
        <dbReference type="EMBL" id="SDY51338.1"/>
    </source>
</evidence>
<keyword evidence="1" id="KW-0472">Membrane</keyword>
<proteinExistence type="predicted"/>
<comment type="caution">
    <text evidence="2">The sequence shown here is derived from an EMBL/GenBank/DDBJ whole genome shotgun (WGS) entry which is preliminary data.</text>
</comment>
<sequence length="143" mass="16700">MKDRLEKLLDKYWEGETSLEEEKELKNLVSLSDGHLEEKEFFLGTKAIAEQEPVLFPMPGSRSLIFSKWMKIAAVLVFFLISTTVIYKMEMQRAEKEAYEQVMQAFALIQTNMRKGTESLELMGDFKHLSTTQEIFNIKDHKE</sequence>
<evidence type="ECO:0000256" key="1">
    <source>
        <dbReference type="SAM" id="Phobius"/>
    </source>
</evidence>
<gene>
    <name evidence="2" type="ORF">SAMN05444412_101384</name>
</gene>
<keyword evidence="1" id="KW-0812">Transmembrane</keyword>
<dbReference type="RefSeq" id="WP_019596201.1">
    <property type="nucleotide sequence ID" value="NZ_FNQC01000001.1"/>
</dbReference>
<keyword evidence="1" id="KW-1133">Transmembrane helix</keyword>